<gene>
    <name evidence="3" type="ORF">ITJ86_04505</name>
</gene>
<accession>A0ABS0EFB2</accession>
<dbReference type="EMBL" id="JADOET010000002">
    <property type="protein sequence ID" value="MBF8149144.1"/>
    <property type="molecule type" value="Genomic_DNA"/>
</dbReference>
<evidence type="ECO:0000313" key="3">
    <source>
        <dbReference type="EMBL" id="MBF8149144.1"/>
    </source>
</evidence>
<name>A0ABS0EFB2_9FLAO</name>
<keyword evidence="2" id="KW-0732">Signal</keyword>
<evidence type="ECO:0000313" key="4">
    <source>
        <dbReference type="Proteomes" id="UP000611215"/>
    </source>
</evidence>
<feature type="chain" id="PRO_5045049706" description="Signal peptidase" evidence="2">
    <location>
        <begin position="19"/>
        <end position="64"/>
    </location>
</feature>
<evidence type="ECO:0000256" key="1">
    <source>
        <dbReference type="SAM" id="Phobius"/>
    </source>
</evidence>
<evidence type="ECO:0000256" key="2">
    <source>
        <dbReference type="SAM" id="SignalP"/>
    </source>
</evidence>
<dbReference type="Proteomes" id="UP000611215">
    <property type="component" value="Unassembled WGS sequence"/>
</dbReference>
<comment type="caution">
    <text evidence="3">The sequence shown here is derived from an EMBL/GenBank/DDBJ whole genome shotgun (WGS) entry which is preliminary data.</text>
</comment>
<keyword evidence="1" id="KW-0472">Membrane</keyword>
<evidence type="ECO:0008006" key="5">
    <source>
        <dbReference type="Google" id="ProtNLM"/>
    </source>
</evidence>
<keyword evidence="1" id="KW-0812">Transmembrane</keyword>
<feature type="signal peptide" evidence="2">
    <location>
        <begin position="1"/>
        <end position="18"/>
    </location>
</feature>
<reference evidence="3 4" key="1">
    <citation type="submission" date="2020-11" db="EMBL/GenBank/DDBJ databases">
        <title>Winogradskyella marina sp. nov., isolated from marine sediment.</title>
        <authorList>
            <person name="Bo J."/>
            <person name="Wang S."/>
            <person name="Song X."/>
            <person name="Du Z."/>
        </authorList>
    </citation>
    <scope>NUCLEOTIDE SEQUENCE [LARGE SCALE GENOMIC DNA]</scope>
    <source>
        <strain evidence="3 4">F6397</strain>
    </source>
</reference>
<sequence length="64" mass="6649">MFASILVFFVGFASMAQSTTGAPPPPPPGPPPPGLPIDNGLIALFILALGYGVYKSYKLSQKKA</sequence>
<organism evidence="3 4">
    <name type="scientific">Winogradskyella marina</name>
    <dbReference type="NCBI Taxonomy" id="2785530"/>
    <lineage>
        <taxon>Bacteria</taxon>
        <taxon>Pseudomonadati</taxon>
        <taxon>Bacteroidota</taxon>
        <taxon>Flavobacteriia</taxon>
        <taxon>Flavobacteriales</taxon>
        <taxon>Flavobacteriaceae</taxon>
        <taxon>Winogradskyella</taxon>
    </lineage>
</organism>
<keyword evidence="1" id="KW-1133">Transmembrane helix</keyword>
<keyword evidence="4" id="KW-1185">Reference proteome</keyword>
<proteinExistence type="predicted"/>
<feature type="transmembrane region" description="Helical" evidence="1">
    <location>
        <begin position="37"/>
        <end position="54"/>
    </location>
</feature>
<protein>
    <recommendedName>
        <fullName evidence="5">Signal peptidase</fullName>
    </recommendedName>
</protein>